<evidence type="ECO:0000256" key="1">
    <source>
        <dbReference type="ARBA" id="ARBA00004123"/>
    </source>
</evidence>
<dbReference type="GO" id="GO:0030688">
    <property type="term" value="C:preribosome, small subunit precursor"/>
    <property type="evidence" value="ECO:0007669"/>
    <property type="project" value="InterPro"/>
</dbReference>
<accession>A0A284RBR7</accession>
<reference evidence="7" key="1">
    <citation type="journal article" date="2017" name="Nat. Ecol. Evol.">
        <title>Genome expansion and lineage-specific genetic innovations in the forest pathogenic fungi Armillaria.</title>
        <authorList>
            <person name="Sipos G."/>
            <person name="Prasanna A.N."/>
            <person name="Walter M.C."/>
            <person name="O'Connor E."/>
            <person name="Balint B."/>
            <person name="Krizsan K."/>
            <person name="Kiss B."/>
            <person name="Hess J."/>
            <person name="Varga T."/>
            <person name="Slot J."/>
            <person name="Riley R."/>
            <person name="Boka B."/>
            <person name="Rigling D."/>
            <person name="Barry K."/>
            <person name="Lee J."/>
            <person name="Mihaltcheva S."/>
            <person name="LaButti K."/>
            <person name="Lipzen A."/>
            <person name="Waldron R."/>
            <person name="Moloney N.M."/>
            <person name="Sperisen C."/>
            <person name="Kredics L."/>
            <person name="Vagvoelgyi C."/>
            <person name="Patrignani A."/>
            <person name="Fitzpatrick D."/>
            <person name="Nagy I."/>
            <person name="Doyle S."/>
            <person name="Anderson J.B."/>
            <person name="Grigoriev I.V."/>
            <person name="Gueldener U."/>
            <person name="Muensterkoetter M."/>
            <person name="Nagy L.G."/>
        </authorList>
    </citation>
    <scope>NUCLEOTIDE SEQUENCE [LARGE SCALE GENOMIC DNA]</scope>
    <source>
        <strain evidence="7">C18/9</strain>
    </source>
</reference>
<dbReference type="GO" id="GO:0006364">
    <property type="term" value="P:rRNA processing"/>
    <property type="evidence" value="ECO:0007669"/>
    <property type="project" value="UniProtKB-KW"/>
</dbReference>
<organism evidence="6 7">
    <name type="scientific">Armillaria ostoyae</name>
    <name type="common">Armillaria root rot fungus</name>
    <dbReference type="NCBI Taxonomy" id="47428"/>
    <lineage>
        <taxon>Eukaryota</taxon>
        <taxon>Fungi</taxon>
        <taxon>Dikarya</taxon>
        <taxon>Basidiomycota</taxon>
        <taxon>Agaricomycotina</taxon>
        <taxon>Agaricomycetes</taxon>
        <taxon>Agaricomycetidae</taxon>
        <taxon>Agaricales</taxon>
        <taxon>Marasmiineae</taxon>
        <taxon>Physalacriaceae</taxon>
        <taxon>Armillaria</taxon>
    </lineage>
</organism>
<gene>
    <name evidence="6" type="ORF">ARMOST_09526</name>
</gene>
<dbReference type="GO" id="GO:0005634">
    <property type="term" value="C:nucleus"/>
    <property type="evidence" value="ECO:0007669"/>
    <property type="project" value="UniProtKB-SubCell"/>
</dbReference>
<dbReference type="OrthoDB" id="2019504at2759"/>
<sequence>MAASSSSPVPPLGKYLASTDKKVRDKAIKNLSVFLSDSEDALPPLELAKLWKGIFYCFWMSDKPLVQQALATELAELVLTITSTPASLSFLSGFWETTVREWNGIDRLRLDKYYMLVRKFVNAAFRLLMRTGWDKDACDQYNTILTREGGPLCPSDIKVPISLTYHLSDVYIEELDKAIASLDSSSSIPPAPLDTLLSPFLILAAQTPSGVTYKRIKSALLDPLLSALPSSTNSDGPPQAKRIRLESKDLESYPNLAANACMSPKDHGRIDGLILRKKLLRRIFEVASDSETRGSNRRRMYEIWKDGGEGDSDDDSD</sequence>
<dbReference type="InterPro" id="IPR010301">
    <property type="entry name" value="RRP1"/>
</dbReference>
<keyword evidence="3" id="KW-0698">rRNA processing</keyword>
<comment type="subcellular location">
    <subcellularLocation>
        <location evidence="1">Nucleus</location>
    </subcellularLocation>
</comment>
<dbReference type="OMA" id="GFWETTV"/>
<keyword evidence="7" id="KW-1185">Reference proteome</keyword>
<comment type="similarity">
    <text evidence="2">Belongs to the RRP1 family.</text>
</comment>
<proteinExistence type="inferred from homology"/>
<evidence type="ECO:0000256" key="3">
    <source>
        <dbReference type="ARBA" id="ARBA00022552"/>
    </source>
</evidence>
<feature type="compositionally biased region" description="Basic and acidic residues" evidence="5">
    <location>
        <begin position="294"/>
        <end position="308"/>
    </location>
</feature>
<dbReference type="PANTHER" id="PTHR13026">
    <property type="entry name" value="NNP-1 PROTEIN NOVEL NUCLEAR PROTEIN 1 NOP52"/>
    <property type="match status" value="1"/>
</dbReference>
<dbReference type="PANTHER" id="PTHR13026:SF0">
    <property type="entry name" value="RIBOSOMAL RNA PROCESSING 1B"/>
    <property type="match status" value="1"/>
</dbReference>
<evidence type="ECO:0000256" key="2">
    <source>
        <dbReference type="ARBA" id="ARBA00006374"/>
    </source>
</evidence>
<dbReference type="Pfam" id="PF05997">
    <property type="entry name" value="Nop52"/>
    <property type="match status" value="1"/>
</dbReference>
<name>A0A284RBR7_ARMOS</name>
<evidence type="ECO:0000313" key="7">
    <source>
        <dbReference type="Proteomes" id="UP000219338"/>
    </source>
</evidence>
<dbReference type="STRING" id="47428.A0A284RBR7"/>
<dbReference type="EMBL" id="FUEG01000006">
    <property type="protein sequence ID" value="SJL06190.1"/>
    <property type="molecule type" value="Genomic_DNA"/>
</dbReference>
<evidence type="ECO:0000256" key="5">
    <source>
        <dbReference type="SAM" id="MobiDB-lite"/>
    </source>
</evidence>
<evidence type="ECO:0000256" key="4">
    <source>
        <dbReference type="ARBA" id="ARBA00023242"/>
    </source>
</evidence>
<keyword evidence="4" id="KW-0539">Nucleus</keyword>
<feature type="region of interest" description="Disordered" evidence="5">
    <location>
        <begin position="294"/>
        <end position="317"/>
    </location>
</feature>
<protein>
    <submittedName>
        <fullName evidence="6">Uncharacterized protein</fullName>
    </submittedName>
</protein>
<evidence type="ECO:0000313" key="6">
    <source>
        <dbReference type="EMBL" id="SJL06190.1"/>
    </source>
</evidence>
<dbReference type="Proteomes" id="UP000219338">
    <property type="component" value="Unassembled WGS sequence"/>
</dbReference>
<dbReference type="AlphaFoldDB" id="A0A284RBR7"/>